<dbReference type="Pfam" id="PF20254">
    <property type="entry name" value="DMFA2_C"/>
    <property type="match status" value="1"/>
</dbReference>
<organism evidence="3 4">
    <name type="scientific">Defluviicoccus vanus</name>
    <dbReference type="NCBI Taxonomy" id="111831"/>
    <lineage>
        <taxon>Bacteria</taxon>
        <taxon>Pseudomonadati</taxon>
        <taxon>Pseudomonadota</taxon>
        <taxon>Alphaproteobacteria</taxon>
        <taxon>Rhodospirillales</taxon>
        <taxon>Rhodospirillaceae</taxon>
        <taxon>Defluviicoccus</taxon>
    </lineage>
</organism>
<evidence type="ECO:0000313" key="4">
    <source>
        <dbReference type="Proteomes" id="UP000516369"/>
    </source>
</evidence>
<dbReference type="EMBL" id="CP053923">
    <property type="protein sequence ID" value="QNT68390.1"/>
    <property type="molecule type" value="Genomic_DNA"/>
</dbReference>
<proteinExistence type="predicted"/>
<protein>
    <recommendedName>
        <fullName evidence="2">N,N-dimethylformamidase beta subunit-like C-terminal domain-containing protein</fullName>
    </recommendedName>
</protein>
<feature type="domain" description="N,N-dimethylformamidase beta subunit-like C-terminal" evidence="2">
    <location>
        <begin position="92"/>
        <end position="457"/>
    </location>
</feature>
<keyword evidence="4" id="KW-1185">Reference proteome</keyword>
<dbReference type="AlphaFoldDB" id="A0A7H1MY54"/>
<gene>
    <name evidence="3" type="ORF">HQ394_02220</name>
</gene>
<dbReference type="InterPro" id="IPR046540">
    <property type="entry name" value="DMFA2_C"/>
</dbReference>
<evidence type="ECO:0000256" key="1">
    <source>
        <dbReference type="SAM" id="SignalP"/>
    </source>
</evidence>
<accession>A0A7H1MY54</accession>
<dbReference type="Proteomes" id="UP000516369">
    <property type="component" value="Chromosome"/>
</dbReference>
<dbReference type="RefSeq" id="WP_190261830.1">
    <property type="nucleotide sequence ID" value="NZ_CP053923.1"/>
</dbReference>
<keyword evidence="1" id="KW-0732">Signal</keyword>
<evidence type="ECO:0000313" key="3">
    <source>
        <dbReference type="EMBL" id="QNT68390.1"/>
    </source>
</evidence>
<feature type="chain" id="PRO_5028875700" description="N,N-dimethylformamidase beta subunit-like C-terminal domain-containing protein" evidence="1">
    <location>
        <begin position="37"/>
        <end position="484"/>
    </location>
</feature>
<feature type="signal peptide" evidence="1">
    <location>
        <begin position="1"/>
        <end position="36"/>
    </location>
</feature>
<reference evidence="3 4" key="1">
    <citation type="submission" date="2020-05" db="EMBL/GenBank/DDBJ databases">
        <title>Complete closed genome sequence of Defluviicoccus vanus.</title>
        <authorList>
            <person name="Bessarab I."/>
            <person name="Arumugam K."/>
            <person name="Maszenan A.M."/>
            <person name="Seviour R.J."/>
            <person name="Williams R.B."/>
        </authorList>
    </citation>
    <scope>NUCLEOTIDE SEQUENCE [LARGE SCALE GENOMIC DNA]</scope>
    <source>
        <strain evidence="3 4">Ben 114</strain>
    </source>
</reference>
<dbReference type="KEGG" id="dvn:HQ394_02220"/>
<sequence length="484" mass="53281">MRGILLLARKCLCFRFAAALFVAGLCIGLAPPPALAANPIQTENALPGDWEWYLDGPLATNGEIEGYTNLPSYNLGQTISFYISSISPKYKITIYRIGWYDGVGGRRVTNTLTRTGGVKQTIPAPNATTGLVDAGWKVSYTLKVPTTWISGFYLAKLEAVTGGYQRYIPFVVRNDSYASTYLFESPVNTWQAYNGWGGKSLYSYNSTNGIPASKVSFNRPYEGDGSGALFAWEINMAHFLEREGYDVTYATNYELDNTPSLLLNHKAFLSVGHDEYWTWNLRANVEAARAKGIHLGFFGSNDCYWQIRYEASPVNGAARRTIVAYKYDALSKDPYALDANTSNDKYITTTWRDAPVNRPEDALIGVMYHGDPVDGDIVVSNASHWIYANTGLKNGDLLKGLLGYETDASFGNAPVGTQVIAHSPDPFGYADMSLYTWSASGAIVFAAGSLQFTWGLDDWWEGLENPAVQTMTRNLLARFAGSAN</sequence>
<name>A0A7H1MY54_9PROT</name>
<evidence type="ECO:0000259" key="2">
    <source>
        <dbReference type="Pfam" id="PF20254"/>
    </source>
</evidence>